<keyword evidence="2" id="KW-0479">Metal-binding</keyword>
<dbReference type="RefSeq" id="WP_008717373.1">
    <property type="nucleotide sequence ID" value="NZ_JAJFDX010000001.1"/>
</dbReference>
<keyword evidence="4" id="KW-0408">Iron</keyword>
<reference evidence="7 8" key="1">
    <citation type="submission" date="2024-03" db="EMBL/GenBank/DDBJ databases">
        <title>Human intestinal bacterial collection.</title>
        <authorList>
            <person name="Pauvert C."/>
            <person name="Hitch T.C.A."/>
            <person name="Clavel T."/>
        </authorList>
    </citation>
    <scope>NUCLEOTIDE SEQUENCE [LARGE SCALE GENOMIC DNA]</scope>
    <source>
        <strain evidence="7 8">CLA-SR-H021</strain>
    </source>
</reference>
<dbReference type="InterPro" id="IPR017896">
    <property type="entry name" value="4Fe4S_Fe-S-bd"/>
</dbReference>
<comment type="similarity">
    <text evidence="1">Belongs to the nitroreductase family.</text>
</comment>
<dbReference type="Gene3D" id="3.30.70.20">
    <property type="match status" value="1"/>
</dbReference>
<dbReference type="InterPro" id="IPR017900">
    <property type="entry name" value="4Fe4S_Fe_S_CS"/>
</dbReference>
<name>A0ABV1D4V7_9FIRM</name>
<proteinExistence type="inferred from homology"/>
<evidence type="ECO:0000256" key="3">
    <source>
        <dbReference type="ARBA" id="ARBA00023002"/>
    </source>
</evidence>
<keyword evidence="5" id="KW-0411">Iron-sulfur</keyword>
<keyword evidence="8" id="KW-1185">Reference proteome</keyword>
<evidence type="ECO:0000256" key="2">
    <source>
        <dbReference type="ARBA" id="ARBA00022723"/>
    </source>
</evidence>
<evidence type="ECO:0000256" key="4">
    <source>
        <dbReference type="ARBA" id="ARBA00023004"/>
    </source>
</evidence>
<accession>A0ABV1D4V7</accession>
<dbReference type="PANTHER" id="PTHR43673">
    <property type="entry name" value="NAD(P)H NITROREDUCTASE YDGI-RELATED"/>
    <property type="match status" value="1"/>
</dbReference>
<dbReference type="Gene3D" id="3.40.109.10">
    <property type="entry name" value="NADH Oxidase"/>
    <property type="match status" value="1"/>
</dbReference>
<comment type="caution">
    <text evidence="7">The sequence shown here is derived from an EMBL/GenBank/DDBJ whole genome shotgun (WGS) entry which is preliminary data.</text>
</comment>
<gene>
    <name evidence="7" type="ORF">WMQ36_07355</name>
</gene>
<dbReference type="SUPFAM" id="SSF55469">
    <property type="entry name" value="FMN-dependent nitroreductase-like"/>
    <property type="match status" value="1"/>
</dbReference>
<dbReference type="SUPFAM" id="SSF54862">
    <property type="entry name" value="4Fe-4S ferredoxins"/>
    <property type="match status" value="1"/>
</dbReference>
<dbReference type="InterPro" id="IPR000415">
    <property type="entry name" value="Nitroreductase-like"/>
</dbReference>
<dbReference type="Pfam" id="PF13237">
    <property type="entry name" value="Fer4_10"/>
    <property type="match status" value="1"/>
</dbReference>
<feature type="domain" description="4Fe-4S ferredoxin-type" evidence="6">
    <location>
        <begin position="35"/>
        <end position="63"/>
    </location>
</feature>
<dbReference type="Pfam" id="PF00881">
    <property type="entry name" value="Nitroreductase"/>
    <property type="match status" value="1"/>
</dbReference>
<evidence type="ECO:0000256" key="5">
    <source>
        <dbReference type="ARBA" id="ARBA00023014"/>
    </source>
</evidence>
<feature type="domain" description="4Fe-4S ferredoxin-type" evidence="6">
    <location>
        <begin position="5"/>
        <end position="34"/>
    </location>
</feature>
<dbReference type="PANTHER" id="PTHR43673:SF10">
    <property type="entry name" value="NADH DEHYDROGENASE_NAD(P)H NITROREDUCTASE XCC3605-RELATED"/>
    <property type="match status" value="1"/>
</dbReference>
<dbReference type="EMBL" id="JBBMFM010000018">
    <property type="protein sequence ID" value="MEQ2424786.1"/>
    <property type="molecule type" value="Genomic_DNA"/>
</dbReference>
<dbReference type="InterPro" id="IPR029479">
    <property type="entry name" value="Nitroreductase"/>
</dbReference>
<evidence type="ECO:0000313" key="7">
    <source>
        <dbReference type="EMBL" id="MEQ2424786.1"/>
    </source>
</evidence>
<organism evidence="7 8">
    <name type="scientific">Enterocloster hominis</name>
    <name type="common">ex Hitch et al. 2024</name>
    <dbReference type="NCBI Taxonomy" id="1917870"/>
    <lineage>
        <taxon>Bacteria</taxon>
        <taxon>Bacillati</taxon>
        <taxon>Bacillota</taxon>
        <taxon>Clostridia</taxon>
        <taxon>Lachnospirales</taxon>
        <taxon>Lachnospiraceae</taxon>
        <taxon>Enterocloster</taxon>
    </lineage>
</organism>
<evidence type="ECO:0000313" key="8">
    <source>
        <dbReference type="Proteomes" id="UP001454086"/>
    </source>
</evidence>
<protein>
    <submittedName>
        <fullName evidence="7">Nitroreductase family protein</fullName>
    </submittedName>
</protein>
<evidence type="ECO:0000256" key="1">
    <source>
        <dbReference type="ARBA" id="ARBA00007118"/>
    </source>
</evidence>
<dbReference type="Proteomes" id="UP001454086">
    <property type="component" value="Unassembled WGS sequence"/>
</dbReference>
<evidence type="ECO:0000259" key="6">
    <source>
        <dbReference type="PROSITE" id="PS51379"/>
    </source>
</evidence>
<keyword evidence="3" id="KW-0560">Oxidoreductase</keyword>
<dbReference type="PROSITE" id="PS51379">
    <property type="entry name" value="4FE4S_FER_2"/>
    <property type="match status" value="2"/>
</dbReference>
<dbReference type="PROSITE" id="PS00198">
    <property type="entry name" value="4FE4S_FER_1"/>
    <property type="match status" value="2"/>
</dbReference>
<sequence length="264" mass="29175">MKNKHIIRINPETCIGCGLCKRDCPAGNIQIENKKAKILTQSCIMCGHCVAICPKAAVTMTGFDEPPIEIGKPATLNPQELLAALRTRRSIRQFTKQQVEPELIAQIIEAGRLTPTGKNAQDVSYIVLQDGINRFEQPAVRLFRRILPLMKLVSPVAKRTVIDEHFFFKKAPAAIAIVSRDQINGALAAADMALMAESCGLGVLYSGFFSMAANHSRSLRRMLGLKRGEKVVMTLVLGYSGVTYHRTAQKEAASVRHFHFKMSK</sequence>